<comment type="caution">
    <text evidence="4">The sequence shown here is derived from an EMBL/GenBank/DDBJ whole genome shotgun (WGS) entry which is preliminary data.</text>
</comment>
<evidence type="ECO:0000256" key="2">
    <source>
        <dbReference type="ARBA" id="ARBA00022573"/>
    </source>
</evidence>
<evidence type="ECO:0000313" key="4">
    <source>
        <dbReference type="EMBL" id="MDP9795793.1"/>
    </source>
</evidence>
<dbReference type="RefSeq" id="WP_306831878.1">
    <property type="nucleotide sequence ID" value="NZ_JAUSRA010000001.1"/>
</dbReference>
<dbReference type="EMBL" id="JAUSRA010000001">
    <property type="protein sequence ID" value="MDP9795793.1"/>
    <property type="molecule type" value="Genomic_DNA"/>
</dbReference>
<evidence type="ECO:0000256" key="3">
    <source>
        <dbReference type="ARBA" id="ARBA00023002"/>
    </source>
</evidence>
<keyword evidence="5" id="KW-1185">Reference proteome</keyword>
<evidence type="ECO:0000313" key="5">
    <source>
        <dbReference type="Proteomes" id="UP001240984"/>
    </source>
</evidence>
<accession>A0ABT9MWI0</accession>
<comment type="pathway">
    <text evidence="1">Cofactor biosynthesis; adenosylcobalamin biosynthesis.</text>
</comment>
<dbReference type="NCBIfam" id="NF005968">
    <property type="entry name" value="PRK08057.1-2"/>
    <property type="match status" value="1"/>
</dbReference>
<name>A0ABT9MWI0_9ACTN</name>
<dbReference type="PANTHER" id="PTHR36925">
    <property type="entry name" value="COBALT-PRECORRIN-6A REDUCTASE"/>
    <property type="match status" value="1"/>
</dbReference>
<proteinExistence type="predicted"/>
<sequence>MRVLILGGTAEARRLASSLTGLPGVSVTSSLAGRTSTPSLPPGDVRIGGFGGVTGLIAWLRSSGMDAVIDATHPFAAVMSTSAAEACGEVGIPLLMLRRPGWIERDGDDWRRVPSIAAAARVLPHVGQRALLTTGRQTLGAFASLGTVWFLVRAVEAPAPPAPARMVVLLDRGPFTPAGEEALMRKHRIDVVVTKDSGSSAVEAKLEAARVVGIPVLMVDRPAIPAGVRTVPTVEDAVAWVVAAGG</sequence>
<dbReference type="Proteomes" id="UP001240984">
    <property type="component" value="Unassembled WGS sequence"/>
</dbReference>
<reference evidence="4 5" key="1">
    <citation type="submission" date="2023-07" db="EMBL/GenBank/DDBJ databases">
        <title>Sequencing the genomes of 1000 actinobacteria strains.</title>
        <authorList>
            <person name="Klenk H.-P."/>
        </authorList>
    </citation>
    <scope>NUCLEOTIDE SEQUENCE [LARGE SCALE GENOMIC DNA]</scope>
    <source>
        <strain evidence="4 5">DSM 44710</strain>
    </source>
</reference>
<evidence type="ECO:0000256" key="1">
    <source>
        <dbReference type="ARBA" id="ARBA00004953"/>
    </source>
</evidence>
<dbReference type="EC" id="1.3.1.54" evidence="4"/>
<dbReference type="Pfam" id="PF02571">
    <property type="entry name" value="CbiJ"/>
    <property type="match status" value="1"/>
</dbReference>
<keyword evidence="3 4" id="KW-0560">Oxidoreductase</keyword>
<dbReference type="PANTHER" id="PTHR36925:SF1">
    <property type="entry name" value="COBALT-PRECORRIN-6A REDUCTASE"/>
    <property type="match status" value="1"/>
</dbReference>
<dbReference type="EC" id="1.3.1.106" evidence="4"/>
<dbReference type="InterPro" id="IPR003723">
    <property type="entry name" value="Precorrin-6x_reduct"/>
</dbReference>
<dbReference type="PROSITE" id="PS51014">
    <property type="entry name" value="COBK_CBIJ"/>
    <property type="match status" value="1"/>
</dbReference>
<protein>
    <submittedName>
        <fullName evidence="4">Precorrin-6A/cobalt-precorrin-6A reductase</fullName>
        <ecNumber evidence="4">1.3.1.106</ecNumber>
        <ecNumber evidence="4">1.3.1.54</ecNumber>
    </submittedName>
</protein>
<gene>
    <name evidence="4" type="ORF">J2S43_004305</name>
</gene>
<organism evidence="4 5">
    <name type="scientific">Catenuloplanes nepalensis</name>
    <dbReference type="NCBI Taxonomy" id="587533"/>
    <lineage>
        <taxon>Bacteria</taxon>
        <taxon>Bacillati</taxon>
        <taxon>Actinomycetota</taxon>
        <taxon>Actinomycetes</taxon>
        <taxon>Micromonosporales</taxon>
        <taxon>Micromonosporaceae</taxon>
        <taxon>Catenuloplanes</taxon>
    </lineage>
</organism>
<keyword evidence="2" id="KW-0169">Cobalamin biosynthesis</keyword>
<dbReference type="NCBIfam" id="TIGR00715">
    <property type="entry name" value="precor6x_red"/>
    <property type="match status" value="1"/>
</dbReference>
<dbReference type="GO" id="GO:0016994">
    <property type="term" value="F:precorrin-6A reductase activity"/>
    <property type="evidence" value="ECO:0007669"/>
    <property type="project" value="UniProtKB-EC"/>
</dbReference>